<evidence type="ECO:0000256" key="3">
    <source>
        <dbReference type="SAM" id="Phobius"/>
    </source>
</evidence>
<accession>A0A8J9ZDQ9</accession>
<dbReference type="InterPro" id="IPR027417">
    <property type="entry name" value="P-loop_NTPase"/>
</dbReference>
<evidence type="ECO:0000313" key="6">
    <source>
        <dbReference type="Proteomes" id="UP000838412"/>
    </source>
</evidence>
<feature type="compositionally biased region" description="Basic and acidic residues" evidence="2">
    <location>
        <begin position="145"/>
        <end position="161"/>
    </location>
</feature>
<proteinExistence type="inferred from homology"/>
<dbReference type="AlphaFoldDB" id="A0A8J9ZDQ9"/>
<gene>
    <name evidence="5" type="primary">CHST1</name>
    <name evidence="5" type="ORF">BLAG_LOCUS11874</name>
</gene>
<dbReference type="InterPro" id="IPR000863">
    <property type="entry name" value="Sulfotransferase_dom"/>
</dbReference>
<keyword evidence="3" id="KW-0472">Membrane</keyword>
<comment type="similarity">
    <text evidence="1">Belongs to the sulfotransferase 1 family.</text>
</comment>
<dbReference type="PANTHER" id="PTHR10704:SF44">
    <property type="entry name" value="LD35051P-RELATED"/>
    <property type="match status" value="1"/>
</dbReference>
<feature type="transmembrane region" description="Helical" evidence="3">
    <location>
        <begin position="12"/>
        <end position="30"/>
    </location>
</feature>
<keyword evidence="3" id="KW-0812">Transmembrane</keyword>
<dbReference type="SUPFAM" id="SSF52540">
    <property type="entry name" value="P-loop containing nucleoside triphosphate hydrolases"/>
    <property type="match status" value="1"/>
</dbReference>
<evidence type="ECO:0000259" key="4">
    <source>
        <dbReference type="Pfam" id="PF00685"/>
    </source>
</evidence>
<dbReference type="Pfam" id="PF00685">
    <property type="entry name" value="Sulfotransfer_1"/>
    <property type="match status" value="1"/>
</dbReference>
<keyword evidence="1" id="KW-0808">Transferase</keyword>
<organism evidence="5 6">
    <name type="scientific">Branchiostoma lanceolatum</name>
    <name type="common">Common lancelet</name>
    <name type="synonym">Amphioxus lanceolatum</name>
    <dbReference type="NCBI Taxonomy" id="7740"/>
    <lineage>
        <taxon>Eukaryota</taxon>
        <taxon>Metazoa</taxon>
        <taxon>Chordata</taxon>
        <taxon>Cephalochordata</taxon>
        <taxon>Leptocardii</taxon>
        <taxon>Amphioxiformes</taxon>
        <taxon>Branchiostomatidae</taxon>
        <taxon>Branchiostoma</taxon>
    </lineage>
</organism>
<keyword evidence="3" id="KW-1133">Transmembrane helix</keyword>
<evidence type="ECO:0000256" key="1">
    <source>
        <dbReference type="RuleBase" id="RU361155"/>
    </source>
</evidence>
<feature type="domain" description="Sulfotransferase" evidence="4">
    <location>
        <begin position="206"/>
        <end position="374"/>
    </location>
</feature>
<dbReference type="Gene3D" id="3.40.50.300">
    <property type="entry name" value="P-loop containing nucleotide triphosphate hydrolases"/>
    <property type="match status" value="1"/>
</dbReference>
<dbReference type="GO" id="GO:0006790">
    <property type="term" value="P:sulfur compound metabolic process"/>
    <property type="evidence" value="ECO:0007669"/>
    <property type="project" value="TreeGrafter"/>
</dbReference>
<protein>
    <recommendedName>
        <fullName evidence="1">Sulfotransferase</fullName>
        <ecNumber evidence="1">2.8.2.-</ecNumber>
    </recommendedName>
</protein>
<reference evidence="5" key="1">
    <citation type="submission" date="2022-01" db="EMBL/GenBank/DDBJ databases">
        <authorList>
            <person name="Braso-Vives M."/>
        </authorList>
    </citation>
    <scope>NUCLEOTIDE SEQUENCE</scope>
</reference>
<feature type="compositionally biased region" description="Basic and acidic residues" evidence="2">
    <location>
        <begin position="100"/>
        <end position="117"/>
    </location>
</feature>
<evidence type="ECO:0000256" key="2">
    <source>
        <dbReference type="SAM" id="MobiDB-lite"/>
    </source>
</evidence>
<dbReference type="GO" id="GO:0001517">
    <property type="term" value="F:N-acetylglucosamine 6-O-sulfotransferase activity"/>
    <property type="evidence" value="ECO:0007669"/>
    <property type="project" value="TreeGrafter"/>
</dbReference>
<keyword evidence="6" id="KW-1185">Reference proteome</keyword>
<dbReference type="Proteomes" id="UP000838412">
    <property type="component" value="Chromosome 19"/>
</dbReference>
<name>A0A8J9ZDQ9_BRALA</name>
<dbReference type="InterPro" id="IPR051135">
    <property type="entry name" value="Gal/GlcNAc/GalNAc_ST"/>
</dbReference>
<dbReference type="EMBL" id="OV696704">
    <property type="protein sequence ID" value="CAH1251506.1"/>
    <property type="molecule type" value="Genomic_DNA"/>
</dbReference>
<dbReference type="GO" id="GO:0006044">
    <property type="term" value="P:N-acetylglucosamine metabolic process"/>
    <property type="evidence" value="ECO:0007669"/>
    <property type="project" value="TreeGrafter"/>
</dbReference>
<evidence type="ECO:0000313" key="5">
    <source>
        <dbReference type="EMBL" id="CAH1251506.1"/>
    </source>
</evidence>
<dbReference type="PANTHER" id="PTHR10704">
    <property type="entry name" value="CARBOHYDRATE SULFOTRANSFERASE"/>
    <property type="match status" value="1"/>
</dbReference>
<dbReference type="EC" id="2.8.2.-" evidence="1"/>
<dbReference type="OrthoDB" id="6138663at2759"/>
<sequence length="396" mass="44633">MYKRYLSLKKALLLVFCVGCTTFMYYMVVLPDDSRWADKSVRQFETPAVQIRVKRETHATKESFFSFVADYFKSTTSEPDNFESTPKDPDNAKPTPEDPDNAKHTPKDPDHAKHTPKEPWNVKTTPKGPDNAKPTPKEPCNAKPTPKDPDNAKPSPKETDNVKPIPTEQDDGKPAPKETGCSCDKHAAEEPNDIKPTVTLSERKRTAVIVMTSMRSGSTFVGEIFNQHPEAFYIFEPIWALENHKDKTYNSPKFQFEWLRSLSDCRMEGVQDILKFYLTAKGLGVMATCNAVDGLCAKYRNYTSKWPGRCPIPEETMAKVVGNACQSKRFTAIKTIRLEDTEPLQKIAEDGGINLKVIQLVRDPRGVIASRLALVQHNVSVMTNLHNKVDENEVLL</sequence>
<feature type="region of interest" description="Disordered" evidence="2">
    <location>
        <begin position="76"/>
        <end position="190"/>
    </location>
</feature>